<dbReference type="InterPro" id="IPR007394">
    <property type="entry name" value="UPF0122"/>
</dbReference>
<dbReference type="HAMAP" id="MF_00245">
    <property type="entry name" value="UPF0122"/>
    <property type="match status" value="1"/>
</dbReference>
<dbReference type="InterPro" id="IPR036388">
    <property type="entry name" value="WH-like_DNA-bd_sf"/>
</dbReference>
<keyword evidence="8" id="KW-1185">Reference proteome</keyword>
<dbReference type="HOGENOM" id="CLU_129218_0_2_9"/>
<evidence type="ECO:0000313" key="7">
    <source>
        <dbReference type="Proteomes" id="UP000003505"/>
    </source>
</evidence>
<dbReference type="Pfam" id="PF04297">
    <property type="entry name" value="UPF0122"/>
    <property type="match status" value="1"/>
</dbReference>
<keyword evidence="4" id="KW-0175">Coiled coil</keyword>
<dbReference type="Proteomes" id="UP000003505">
    <property type="component" value="Unassembled WGS sequence"/>
</dbReference>
<organism evidence="6 7">
    <name type="scientific">Selenomonas sputigena (strain ATCC 35185 / DSM 20758 / CCUG 44933 / VPI D19B-28)</name>
    <dbReference type="NCBI Taxonomy" id="546271"/>
    <lineage>
        <taxon>Bacteria</taxon>
        <taxon>Bacillati</taxon>
        <taxon>Bacillota</taxon>
        <taxon>Negativicutes</taxon>
        <taxon>Selenomonadales</taxon>
        <taxon>Selenomonadaceae</taxon>
        <taxon>Selenomonas</taxon>
    </lineage>
</organism>
<comment type="similarity">
    <text evidence="1 3">Belongs to the UPF0122 family.</text>
</comment>
<dbReference type="InterPro" id="IPR054831">
    <property type="entry name" value="UPF0122_fam_protein"/>
</dbReference>
<dbReference type="RefSeq" id="WP_006191825.1">
    <property type="nucleotide sequence ID" value="NC_015437.1"/>
</dbReference>
<evidence type="ECO:0000256" key="4">
    <source>
        <dbReference type="SAM" id="Coils"/>
    </source>
</evidence>
<evidence type="ECO:0000313" key="5">
    <source>
        <dbReference type="EMBL" id="AEC00406.1"/>
    </source>
</evidence>
<name>C9LTV7_SELS3</name>
<feature type="coiled-coil region" evidence="4">
    <location>
        <begin position="55"/>
        <end position="95"/>
    </location>
</feature>
<proteinExistence type="inferred from homology"/>
<dbReference type="EMBL" id="CP002637">
    <property type="protein sequence ID" value="AEC00406.1"/>
    <property type="molecule type" value="Genomic_DNA"/>
</dbReference>
<dbReference type="Gene3D" id="1.10.10.10">
    <property type="entry name" value="Winged helix-like DNA-binding domain superfamily/Winged helix DNA-binding domain"/>
    <property type="match status" value="1"/>
</dbReference>
<reference evidence="6 7" key="1">
    <citation type="submission" date="2009-09" db="EMBL/GenBank/DDBJ databases">
        <authorList>
            <person name="Weinstock G."/>
            <person name="Sodergren E."/>
            <person name="Clifton S."/>
            <person name="Fulton L."/>
            <person name="Fulton B."/>
            <person name="Courtney L."/>
            <person name="Fronick C."/>
            <person name="Harrison M."/>
            <person name="Strong C."/>
            <person name="Farmer C."/>
            <person name="Delahaunty K."/>
            <person name="Markovic C."/>
            <person name="Hall O."/>
            <person name="Minx P."/>
            <person name="Tomlinson C."/>
            <person name="Mitreva M."/>
            <person name="Nelson J."/>
            <person name="Hou S."/>
            <person name="Wollam A."/>
            <person name="Pepin K.H."/>
            <person name="Johnson M."/>
            <person name="Bhonagiri V."/>
            <person name="Nash W.E."/>
            <person name="Warren W."/>
            <person name="Chinwalla A."/>
            <person name="Mardis E.R."/>
            <person name="Wilson R.K."/>
        </authorList>
    </citation>
    <scope>NUCLEOTIDE SEQUENCE [LARGE SCALE GENOMIC DNA]</scope>
    <source>
        <strain evidence="6">ATCC 35185</strain>
        <strain evidence="7">ATCC 35185 / DSM 20758 / VPI D19B-28</strain>
    </source>
</reference>
<dbReference type="Proteomes" id="UP000011124">
    <property type="component" value="Chromosome"/>
</dbReference>
<dbReference type="KEGG" id="ssg:Selsp_1448"/>
<gene>
    <name evidence="5" type="ordered locus">Selsp_1448</name>
    <name evidence="6" type="ORF">SELSPUOL_00762</name>
</gene>
<evidence type="ECO:0000256" key="2">
    <source>
        <dbReference type="ARBA" id="ARBA00024764"/>
    </source>
</evidence>
<dbReference type="PANTHER" id="PTHR40083:SF1">
    <property type="entry name" value="UPF0122 PROTEIN YLXM"/>
    <property type="match status" value="1"/>
</dbReference>
<dbReference type="NCBIfam" id="NF045758">
    <property type="entry name" value="YlxM"/>
    <property type="match status" value="1"/>
</dbReference>
<protein>
    <recommendedName>
        <fullName evidence="3">UPF0122 protein Selsp_1448</fullName>
    </recommendedName>
</protein>
<dbReference type="STRING" id="546271.Selsp_1448"/>
<comment type="function">
    <text evidence="2 3">Might take part in the signal recognition particle (SRP) pathway. This is inferred from the conservation of its genetic proximity to ftsY/ffh. May be a regulatory protein.</text>
</comment>
<dbReference type="EMBL" id="ACKP02000015">
    <property type="protein sequence ID" value="EEX77488.1"/>
    <property type="molecule type" value="Genomic_DNA"/>
</dbReference>
<dbReference type="SUPFAM" id="SSF88659">
    <property type="entry name" value="Sigma3 and sigma4 domains of RNA polymerase sigma factors"/>
    <property type="match status" value="1"/>
</dbReference>
<dbReference type="AlphaFoldDB" id="C9LTV7"/>
<evidence type="ECO:0000313" key="8">
    <source>
        <dbReference type="Proteomes" id="UP000011124"/>
    </source>
</evidence>
<reference evidence="5 8" key="2">
    <citation type="submission" date="2011-04" db="EMBL/GenBank/DDBJ databases">
        <title>The complete genome of Selenomonas sputigena DSM 20758.</title>
        <authorList>
            <consortium name="US DOE Joint Genome Institute (JGI-PGF)"/>
            <person name="Lucas S."/>
            <person name="Copeland A."/>
            <person name="Lapidus A."/>
            <person name="Bruce D."/>
            <person name="Goodwin L."/>
            <person name="Pitluck S."/>
            <person name="Peters L."/>
            <person name="Kyrpides N."/>
            <person name="Mavromatis K."/>
            <person name="Ivanova N."/>
            <person name="Ovchinnikova G."/>
            <person name="Teshima H."/>
            <person name="Detter J.C."/>
            <person name="Tapia R."/>
            <person name="Han C."/>
            <person name="Land M."/>
            <person name="Hauser L."/>
            <person name="Markowitz V."/>
            <person name="Cheng J.-F."/>
            <person name="Hugenholtz P."/>
            <person name="Woyke T."/>
            <person name="Wu D."/>
            <person name="Gronow S."/>
            <person name="Wellnitz S."/>
            <person name="Schneider S."/>
            <person name="Klenk H.-P."/>
            <person name="Eisen J.A."/>
        </authorList>
    </citation>
    <scope>NUCLEOTIDE SEQUENCE [LARGE SCALE GENOMIC DNA]</scope>
    <source>
        <strain evidence="5">ATCC 35185</strain>
        <strain evidence="8">ATCC 35185 / DSM 20758 / VPI D19B-28</strain>
    </source>
</reference>
<sequence>MLERLFHLAELFDMYGMLLTEKQRRCLELHLFGDFSLAEVGEAVGVSRQAAYDIIHRSEQALEGYEEKLGLLRRLAKEHEELAAIGEAIRKLRTEENDAAIEAVLQRISRLLGAQREVQHDF</sequence>
<accession>C9LTV7</accession>
<evidence type="ECO:0000313" key="6">
    <source>
        <dbReference type="EMBL" id="EEX77488.1"/>
    </source>
</evidence>
<evidence type="ECO:0000256" key="1">
    <source>
        <dbReference type="ARBA" id="ARBA00008720"/>
    </source>
</evidence>
<evidence type="ECO:0000256" key="3">
    <source>
        <dbReference type="HAMAP-Rule" id="MF_00245"/>
    </source>
</evidence>
<dbReference type="eggNOG" id="COG2739">
    <property type="taxonomic scope" value="Bacteria"/>
</dbReference>
<dbReference type="PANTHER" id="PTHR40083">
    <property type="entry name" value="UPF0122 PROTEIN CBO2450/CLC_2298"/>
    <property type="match status" value="1"/>
</dbReference>
<dbReference type="InterPro" id="IPR013324">
    <property type="entry name" value="RNA_pol_sigma_r3/r4-like"/>
</dbReference>
<dbReference type="OrthoDB" id="6392at2"/>